<dbReference type="Pfam" id="PF14497">
    <property type="entry name" value="GST_C_3"/>
    <property type="match status" value="1"/>
</dbReference>
<keyword evidence="6" id="KW-1185">Reference proteome</keyword>
<dbReference type="Pfam" id="PF02798">
    <property type="entry name" value="GST_N"/>
    <property type="match status" value="1"/>
</dbReference>
<name>A0AAN7Z426_9PEZI</name>
<reference evidence="5 6" key="1">
    <citation type="submission" date="2023-10" db="EMBL/GenBank/DDBJ databases">
        <title>Draft genome sequence of Xylaria bambusicola isolate GMP-LS, the root and basal stem rot pathogen of sugarcane in Indonesia.</title>
        <authorList>
            <person name="Selvaraj P."/>
            <person name="Muralishankar V."/>
            <person name="Muruganantham S."/>
            <person name="Sp S."/>
            <person name="Haryani S."/>
            <person name="Lau K.J.X."/>
            <person name="Naqvi N.I."/>
        </authorList>
    </citation>
    <scope>NUCLEOTIDE SEQUENCE [LARGE SCALE GENOMIC DNA]</scope>
    <source>
        <strain evidence="5">GMP-LS</strain>
    </source>
</reference>
<dbReference type="SUPFAM" id="SSF52833">
    <property type="entry name" value="Thioredoxin-like"/>
    <property type="match status" value="1"/>
</dbReference>
<evidence type="ECO:0000256" key="2">
    <source>
        <dbReference type="SAM" id="Coils"/>
    </source>
</evidence>
<proteinExistence type="inferred from homology"/>
<evidence type="ECO:0000259" key="4">
    <source>
        <dbReference type="PROSITE" id="PS50405"/>
    </source>
</evidence>
<feature type="coiled-coil region" evidence="2">
    <location>
        <begin position="82"/>
        <end position="109"/>
    </location>
</feature>
<dbReference type="InterPro" id="IPR004045">
    <property type="entry name" value="Glutathione_S-Trfase_N"/>
</dbReference>
<dbReference type="GO" id="GO:0005737">
    <property type="term" value="C:cytoplasm"/>
    <property type="evidence" value="ECO:0007669"/>
    <property type="project" value="TreeGrafter"/>
</dbReference>
<evidence type="ECO:0000256" key="1">
    <source>
        <dbReference type="ARBA" id="ARBA00007409"/>
    </source>
</evidence>
<organism evidence="5 6">
    <name type="scientific">Xylaria bambusicola</name>
    <dbReference type="NCBI Taxonomy" id="326684"/>
    <lineage>
        <taxon>Eukaryota</taxon>
        <taxon>Fungi</taxon>
        <taxon>Dikarya</taxon>
        <taxon>Ascomycota</taxon>
        <taxon>Pezizomycotina</taxon>
        <taxon>Sordariomycetes</taxon>
        <taxon>Xylariomycetidae</taxon>
        <taxon>Xylariales</taxon>
        <taxon>Xylariaceae</taxon>
        <taxon>Xylaria</taxon>
    </lineage>
</organism>
<dbReference type="InterPro" id="IPR040079">
    <property type="entry name" value="Glutathione_S-Trfase"/>
</dbReference>
<dbReference type="GO" id="GO:0006414">
    <property type="term" value="P:translational elongation"/>
    <property type="evidence" value="ECO:0007669"/>
    <property type="project" value="TreeGrafter"/>
</dbReference>
<evidence type="ECO:0000313" key="5">
    <source>
        <dbReference type="EMBL" id="KAK5628342.1"/>
    </source>
</evidence>
<sequence length="179" mass="20200">MAKFPLGKVPAFEGHDGFLLTESTAIASYVAQSGPKADQLLGRDVKSQALIKQWTSFAEGEMFQNAFMPVAMAVMKFYPMNEAAFDRHVENLEKDVKALEKALEGGKKYLVGDEVTMADLMVVSFMYYITKYFADAEMRKTAPNLMAYFESFAAVPEYKKYFGEAEYCEKRLAKDAQKQ</sequence>
<dbReference type="SUPFAM" id="SSF47616">
    <property type="entry name" value="GST C-terminal domain-like"/>
    <property type="match status" value="1"/>
</dbReference>
<dbReference type="InterPro" id="IPR036249">
    <property type="entry name" value="Thioredoxin-like_sf"/>
</dbReference>
<dbReference type="SFLD" id="SFLDS00019">
    <property type="entry name" value="Glutathione_Transferase_(cytos"/>
    <property type="match status" value="1"/>
</dbReference>
<dbReference type="AlphaFoldDB" id="A0AAN7Z426"/>
<dbReference type="InterPro" id="IPR010987">
    <property type="entry name" value="Glutathione-S-Trfase_C-like"/>
</dbReference>
<dbReference type="Gene3D" id="3.40.30.10">
    <property type="entry name" value="Glutaredoxin"/>
    <property type="match status" value="1"/>
</dbReference>
<dbReference type="SFLD" id="SFLDG00358">
    <property type="entry name" value="Main_(cytGST)"/>
    <property type="match status" value="1"/>
</dbReference>
<dbReference type="Proteomes" id="UP001305414">
    <property type="component" value="Unassembled WGS sequence"/>
</dbReference>
<gene>
    <name evidence="5" type="ORF">RRF57_004057</name>
</gene>
<dbReference type="EMBL" id="JAWHQM010000008">
    <property type="protein sequence ID" value="KAK5628342.1"/>
    <property type="molecule type" value="Genomic_DNA"/>
</dbReference>
<dbReference type="PROSITE" id="PS50405">
    <property type="entry name" value="GST_CTER"/>
    <property type="match status" value="1"/>
</dbReference>
<comment type="caution">
    <text evidence="5">The sequence shown here is derived from an EMBL/GenBank/DDBJ whole genome shotgun (WGS) entry which is preliminary data.</text>
</comment>
<dbReference type="Gene3D" id="1.20.1050.10">
    <property type="match status" value="1"/>
</dbReference>
<dbReference type="InterPro" id="IPR036282">
    <property type="entry name" value="Glutathione-S-Trfase_C_sf"/>
</dbReference>
<dbReference type="PANTHER" id="PTHR43986:SF10">
    <property type="entry name" value="ELONGATION FACTOR EEF-1B GAMMA SUBUNIT, PUTATIVE (AFU_ORTHOLOGUE AFUA_1G17120)-RELATED"/>
    <property type="match status" value="1"/>
</dbReference>
<comment type="similarity">
    <text evidence="1">Belongs to the GST superfamily.</text>
</comment>
<feature type="domain" description="GST C-terminal" evidence="4">
    <location>
        <begin position="44"/>
        <end position="176"/>
    </location>
</feature>
<protein>
    <recommendedName>
        <fullName evidence="7">Glutathione S-transferase</fullName>
    </recommendedName>
</protein>
<keyword evidence="2" id="KW-0175">Coiled coil</keyword>
<evidence type="ECO:0000313" key="6">
    <source>
        <dbReference type="Proteomes" id="UP001305414"/>
    </source>
</evidence>
<dbReference type="InterPro" id="IPR050802">
    <property type="entry name" value="EF-GSTs"/>
</dbReference>
<dbReference type="GO" id="GO:0005634">
    <property type="term" value="C:nucleus"/>
    <property type="evidence" value="ECO:0007669"/>
    <property type="project" value="TreeGrafter"/>
</dbReference>
<feature type="domain" description="GST N-terminal" evidence="3">
    <location>
        <begin position="1"/>
        <end position="38"/>
    </location>
</feature>
<dbReference type="PROSITE" id="PS50404">
    <property type="entry name" value="GST_NTER"/>
    <property type="match status" value="1"/>
</dbReference>
<evidence type="ECO:0008006" key="7">
    <source>
        <dbReference type="Google" id="ProtNLM"/>
    </source>
</evidence>
<accession>A0AAN7Z426</accession>
<evidence type="ECO:0000259" key="3">
    <source>
        <dbReference type="PROSITE" id="PS50404"/>
    </source>
</evidence>
<dbReference type="InterPro" id="IPR004046">
    <property type="entry name" value="GST_C"/>
</dbReference>
<dbReference type="PANTHER" id="PTHR43986">
    <property type="entry name" value="ELONGATION FACTOR 1-GAMMA"/>
    <property type="match status" value="1"/>
</dbReference>